<dbReference type="GeneTree" id="ENSGT00940000157926"/>
<dbReference type="SUPFAM" id="SSF57850">
    <property type="entry name" value="RING/U-box"/>
    <property type="match status" value="1"/>
</dbReference>
<dbReference type="STRING" id="32473.ENSXCOP00000015534"/>
<keyword evidence="6" id="KW-0496">Mitochondrion</keyword>
<dbReference type="InterPro" id="IPR001753">
    <property type="entry name" value="Enoyl-CoA_hydra/iso"/>
</dbReference>
<evidence type="ECO:0000256" key="6">
    <source>
        <dbReference type="ARBA" id="ARBA00023128"/>
    </source>
</evidence>
<dbReference type="InterPro" id="IPR052377">
    <property type="entry name" value="Mitochondrial_ECH-domain"/>
</dbReference>
<proteinExistence type="inferred from homology"/>
<dbReference type="Ensembl" id="ENSXCOT00000015727.1">
    <property type="protein sequence ID" value="ENSXCOP00000015534.1"/>
    <property type="gene ID" value="ENSXCOG00000011745.1"/>
</dbReference>
<keyword evidence="3" id="KW-0276">Fatty acid metabolism</keyword>
<evidence type="ECO:0000256" key="5">
    <source>
        <dbReference type="ARBA" id="ARBA00023098"/>
    </source>
</evidence>
<comment type="similarity">
    <text evidence="2">Belongs to the enoyl-CoA hydratase/isomerase family.</text>
</comment>
<dbReference type="Proteomes" id="UP000261380">
    <property type="component" value="Unplaced"/>
</dbReference>
<dbReference type="Gene3D" id="1.10.12.10">
    <property type="entry name" value="Lyase 2-enoyl-coa Hydratase, Chain A, domain 2"/>
    <property type="match status" value="1"/>
</dbReference>
<dbReference type="SUPFAM" id="SSF52096">
    <property type="entry name" value="ClpP/crotonase"/>
    <property type="match status" value="1"/>
</dbReference>
<dbReference type="PANTHER" id="PTHR43602">
    <property type="match status" value="1"/>
</dbReference>
<keyword evidence="10" id="KW-1185">Reference proteome</keyword>
<dbReference type="GO" id="GO:0005739">
    <property type="term" value="C:mitochondrion"/>
    <property type="evidence" value="ECO:0007669"/>
    <property type="project" value="UniProtKB-SubCell"/>
</dbReference>
<dbReference type="InterPro" id="IPR014748">
    <property type="entry name" value="Enoyl-CoA_hydra_C"/>
</dbReference>
<dbReference type="Pfam" id="PF00378">
    <property type="entry name" value="ECH_1"/>
    <property type="match status" value="1"/>
</dbReference>
<dbReference type="NCBIfam" id="NF006008">
    <property type="entry name" value="PRK08139.1"/>
    <property type="match status" value="1"/>
</dbReference>
<keyword evidence="4" id="KW-0809">Transit peptide</keyword>
<evidence type="ECO:0000256" key="2">
    <source>
        <dbReference type="ARBA" id="ARBA00005254"/>
    </source>
</evidence>
<reference evidence="9" key="1">
    <citation type="submission" date="2025-08" db="UniProtKB">
        <authorList>
            <consortium name="Ensembl"/>
        </authorList>
    </citation>
    <scope>IDENTIFICATION</scope>
</reference>
<sequence>MASHQREELLCPICQNIFEIPVTLTCDYISTRRIILNNPKKRNALSLSMLDTLRENILTDVDGEDLRVIIISAKGPVFSSGHDLKELTSTQGREYHTKVFQTCSEVMTLIQDLPIPVIAMVNGVATAAGCQLVASCDIAVATEKSTFATPGVNVGLFCSTPAVAVGRAVPRKVAMEMLLTGSPISAHDALLHGLISKVVPEERLEEKTLAIAQRVCQSSRPVVALGKATFQRQMAQGRDAAYATASKVMVDNLALRDGQEGIQAFLEKRKPVWSHKPEKVHD</sequence>
<dbReference type="GO" id="GO:0006631">
    <property type="term" value="P:fatty acid metabolic process"/>
    <property type="evidence" value="ECO:0007669"/>
    <property type="project" value="UniProtKB-KW"/>
</dbReference>
<dbReference type="GO" id="GO:0016836">
    <property type="term" value="F:hydro-lyase activity"/>
    <property type="evidence" value="ECO:0007669"/>
    <property type="project" value="TreeGrafter"/>
</dbReference>
<dbReference type="InterPro" id="IPR029045">
    <property type="entry name" value="ClpP/crotonase-like_dom_sf"/>
</dbReference>
<dbReference type="PANTHER" id="PTHR43602:SF1">
    <property type="entry name" value="ENOYL-COA HYDRATASE DOMAIN-CONTAINING PROTEIN 3, MITOCHONDRIAL"/>
    <property type="match status" value="1"/>
</dbReference>
<comment type="subcellular location">
    <subcellularLocation>
        <location evidence="1">Mitochondrion</location>
    </subcellularLocation>
</comment>
<reference evidence="9" key="2">
    <citation type="submission" date="2025-09" db="UniProtKB">
        <authorList>
            <consortium name="Ensembl"/>
        </authorList>
    </citation>
    <scope>IDENTIFICATION</scope>
</reference>
<accession>A0A3B5M6U8</accession>
<comment type="function">
    <text evidence="7">May play a role in fatty acid biosynthesis and insulin sensitivity.</text>
</comment>
<dbReference type="CDD" id="cd06558">
    <property type="entry name" value="crotonase-like"/>
    <property type="match status" value="1"/>
</dbReference>
<evidence type="ECO:0000256" key="3">
    <source>
        <dbReference type="ARBA" id="ARBA00022832"/>
    </source>
</evidence>
<dbReference type="Gene3D" id="3.90.226.10">
    <property type="entry name" value="2-enoyl-CoA Hydratase, Chain A, domain 1"/>
    <property type="match status" value="1"/>
</dbReference>
<dbReference type="AlphaFoldDB" id="A0A3B5M6U8"/>
<evidence type="ECO:0000313" key="9">
    <source>
        <dbReference type="Ensembl" id="ENSXCOP00000015534.1"/>
    </source>
</evidence>
<keyword evidence="5" id="KW-0443">Lipid metabolism</keyword>
<name>A0A3B5M6U8_9TELE</name>
<evidence type="ECO:0000256" key="4">
    <source>
        <dbReference type="ARBA" id="ARBA00022946"/>
    </source>
</evidence>
<evidence type="ECO:0000256" key="8">
    <source>
        <dbReference type="ARBA" id="ARBA00040545"/>
    </source>
</evidence>
<protein>
    <recommendedName>
        <fullName evidence="8">Enoyl-CoA hydratase domain-containing protein 3, mitochondrial</fullName>
    </recommendedName>
</protein>
<evidence type="ECO:0000313" key="10">
    <source>
        <dbReference type="Proteomes" id="UP000261380"/>
    </source>
</evidence>
<organism evidence="9 10">
    <name type="scientific">Xiphophorus couchianus</name>
    <name type="common">Monterrey platyfish</name>
    <dbReference type="NCBI Taxonomy" id="32473"/>
    <lineage>
        <taxon>Eukaryota</taxon>
        <taxon>Metazoa</taxon>
        <taxon>Chordata</taxon>
        <taxon>Craniata</taxon>
        <taxon>Vertebrata</taxon>
        <taxon>Euteleostomi</taxon>
        <taxon>Actinopterygii</taxon>
        <taxon>Neopterygii</taxon>
        <taxon>Teleostei</taxon>
        <taxon>Neoteleostei</taxon>
        <taxon>Acanthomorphata</taxon>
        <taxon>Ovalentaria</taxon>
        <taxon>Atherinomorphae</taxon>
        <taxon>Cyprinodontiformes</taxon>
        <taxon>Poeciliidae</taxon>
        <taxon>Poeciliinae</taxon>
        <taxon>Xiphophorus</taxon>
    </lineage>
</organism>
<evidence type="ECO:0000256" key="7">
    <source>
        <dbReference type="ARBA" id="ARBA00037410"/>
    </source>
</evidence>
<evidence type="ECO:0000256" key="1">
    <source>
        <dbReference type="ARBA" id="ARBA00004173"/>
    </source>
</evidence>